<dbReference type="GO" id="GO:0003824">
    <property type="term" value="F:catalytic activity"/>
    <property type="evidence" value="ECO:0007669"/>
    <property type="project" value="InterPro"/>
</dbReference>
<dbReference type="PANTHER" id="PTHR32331">
    <property type="entry name" value="UPF0313 PROTEIN YGIQ"/>
    <property type="match status" value="1"/>
</dbReference>
<evidence type="ECO:0000256" key="3">
    <source>
        <dbReference type="ARBA" id="ARBA00022723"/>
    </source>
</evidence>
<dbReference type="InterPro" id="IPR013704">
    <property type="entry name" value="UPF0313_N"/>
</dbReference>
<dbReference type="GO" id="GO:0005506">
    <property type="term" value="F:iron ion binding"/>
    <property type="evidence" value="ECO:0007669"/>
    <property type="project" value="UniProtKB-UniRule"/>
</dbReference>
<evidence type="ECO:0000256" key="1">
    <source>
        <dbReference type="ARBA" id="ARBA00022485"/>
    </source>
</evidence>
<evidence type="ECO:0000256" key="2">
    <source>
        <dbReference type="ARBA" id="ARBA00022691"/>
    </source>
</evidence>
<dbReference type="RefSeq" id="WP_370882354.1">
    <property type="nucleotide sequence ID" value="NZ_JAUSVL010000001.1"/>
</dbReference>
<reference evidence="9" key="1">
    <citation type="submission" date="2023-07" db="EMBL/GenBank/DDBJ databases">
        <title>Genomic Encyclopedia of Type Strains, Phase IV (KMG-IV): sequencing the most valuable type-strain genomes for metagenomic binning, comparative biology and taxonomic classification.</title>
        <authorList>
            <person name="Goeker M."/>
        </authorList>
    </citation>
    <scope>NUCLEOTIDE SEQUENCE</scope>
    <source>
        <strain evidence="9">DSM 24202</strain>
    </source>
</reference>
<name>A0AAE3VCX4_9BACT</name>
<dbReference type="InterPro" id="IPR006638">
    <property type="entry name" value="Elp3/MiaA/NifB-like_rSAM"/>
</dbReference>
<dbReference type="Proteomes" id="UP001238163">
    <property type="component" value="Unassembled WGS sequence"/>
</dbReference>
<dbReference type="AlphaFoldDB" id="A0AAE3VCX4"/>
<feature type="binding site" evidence="6">
    <location>
        <position position="287"/>
    </location>
    <ligand>
        <name>[4Fe-4S] cluster</name>
        <dbReference type="ChEBI" id="CHEBI:49883"/>
        <note>4Fe-4S-S-AdoMet</note>
    </ligand>
</feature>
<evidence type="ECO:0000313" key="10">
    <source>
        <dbReference type="Proteomes" id="UP001238163"/>
    </source>
</evidence>
<dbReference type="SFLD" id="SFLDS00029">
    <property type="entry name" value="Radical_SAM"/>
    <property type="match status" value="1"/>
</dbReference>
<dbReference type="NCBIfam" id="TIGR03904">
    <property type="entry name" value="SAM_YgiQ"/>
    <property type="match status" value="1"/>
</dbReference>
<feature type="binding site" evidence="6">
    <location>
        <position position="291"/>
    </location>
    <ligand>
        <name>[4Fe-4S] cluster</name>
        <dbReference type="ChEBI" id="CHEBI:49883"/>
        <note>4Fe-4S-S-AdoMet</note>
    </ligand>
</feature>
<feature type="region of interest" description="Disordered" evidence="7">
    <location>
        <begin position="527"/>
        <end position="561"/>
    </location>
</feature>
<comment type="similarity">
    <text evidence="6">Belongs to the UPF0313 family.</text>
</comment>
<evidence type="ECO:0000313" key="9">
    <source>
        <dbReference type="EMBL" id="MDQ0288076.1"/>
    </source>
</evidence>
<keyword evidence="10" id="KW-1185">Reference proteome</keyword>
<dbReference type="EMBL" id="JAUSVL010000001">
    <property type="protein sequence ID" value="MDQ0288076.1"/>
    <property type="molecule type" value="Genomic_DNA"/>
</dbReference>
<organism evidence="9 10">
    <name type="scientific">Oligosphaera ethanolica</name>
    <dbReference type="NCBI Taxonomy" id="760260"/>
    <lineage>
        <taxon>Bacteria</taxon>
        <taxon>Pseudomonadati</taxon>
        <taxon>Lentisphaerota</taxon>
        <taxon>Oligosphaeria</taxon>
        <taxon>Oligosphaerales</taxon>
        <taxon>Oligosphaeraceae</taxon>
        <taxon>Oligosphaera</taxon>
    </lineage>
</organism>
<dbReference type="SFLD" id="SFLDG01069">
    <property type="entry name" value="UPF0313"/>
    <property type="match status" value="1"/>
</dbReference>
<evidence type="ECO:0000256" key="7">
    <source>
        <dbReference type="SAM" id="MobiDB-lite"/>
    </source>
</evidence>
<dbReference type="InterPro" id="IPR023404">
    <property type="entry name" value="rSAM_horseshoe"/>
</dbReference>
<keyword evidence="2 6" id="KW-0949">S-adenosyl-L-methionine</keyword>
<gene>
    <name evidence="9" type="ORF">J3R75_000183</name>
</gene>
<dbReference type="SFLD" id="SFLDG01082">
    <property type="entry name" value="B12-binding_domain_containing"/>
    <property type="match status" value="1"/>
</dbReference>
<dbReference type="SMART" id="SM00729">
    <property type="entry name" value="Elp3"/>
    <property type="match status" value="1"/>
</dbReference>
<dbReference type="HAMAP" id="MF_01251">
    <property type="entry name" value="UPF0313"/>
    <property type="match status" value="1"/>
</dbReference>
<accession>A0AAE3VCX4</accession>
<feature type="binding site" evidence="6">
    <location>
        <position position="294"/>
    </location>
    <ligand>
        <name>[4Fe-4S] cluster</name>
        <dbReference type="ChEBI" id="CHEBI:49883"/>
        <note>4Fe-4S-S-AdoMet</note>
    </ligand>
</feature>
<dbReference type="InterPro" id="IPR022946">
    <property type="entry name" value="UPF0313"/>
</dbReference>
<dbReference type="Gene3D" id="3.80.30.20">
    <property type="entry name" value="tm_1862 like domain"/>
    <property type="match status" value="1"/>
</dbReference>
<evidence type="ECO:0000259" key="8">
    <source>
        <dbReference type="PROSITE" id="PS51918"/>
    </source>
</evidence>
<keyword evidence="1 6" id="KW-0004">4Fe-4S</keyword>
<evidence type="ECO:0000256" key="4">
    <source>
        <dbReference type="ARBA" id="ARBA00023004"/>
    </source>
</evidence>
<evidence type="ECO:0000256" key="6">
    <source>
        <dbReference type="HAMAP-Rule" id="MF_01251"/>
    </source>
</evidence>
<feature type="domain" description="Radical SAM core" evidence="8">
    <location>
        <begin position="273"/>
        <end position="544"/>
    </location>
</feature>
<keyword evidence="5 6" id="KW-0411">Iron-sulfur</keyword>
<evidence type="ECO:0000256" key="5">
    <source>
        <dbReference type="ARBA" id="ARBA00023014"/>
    </source>
</evidence>
<keyword evidence="4 6" id="KW-0408">Iron</keyword>
<dbReference type="InterPro" id="IPR007197">
    <property type="entry name" value="rSAM"/>
</dbReference>
<sequence length="561" mass="61390">MSALGWSELDILLVSGDAYVDHPSFGIPLLGRLLLKAGYRVGIIAQPRWDSPEDIRRLGRPRLFCGIGAGCLDSMLSHYTAFRKIRRDDAYTPGGVSGARPNRASIVYTNLVRAAFPGLFVVLGGIEASLRRAAHYDFWSDSLRRSLLFDSKADLLMYGMGERGIVELARRLAAGEDVVGIAGTASISKEPGDAELLPSYEAMQSDKTLLLTATLAIEAQVHRGTGRLAQDHGGRYVVMEPPPAPLSESEMDDLYSLPFTRAAHPSYREPIPALEMVRWSVTAVRGCGGGCSFCSLALHQGRRLSSRSAASIIREVTGMTKQPGWSGTVSDIGGPTANLWQGACAIDAKGCRRASCLAPALCPQLRLQQREYLSLLRDVRALPGVRHVGIGSGIRYDAALSDPVFVDGLIGEFVSGHLKLAPEHTVGHVLAAMRKSDFRLFERFCDIFTARSKALGKEQYIVPYIISAFPGCTMDDMQQLAAWFQRQGWRPQQVQCFIPTPGTVATAMFYAGCDLDGRPLYVARSDREREDQHAVLFPRDAGRRPGPPPPPANNKNPRRRR</sequence>
<protein>
    <submittedName>
        <fullName evidence="9">Radical SAM protein YgiQ</fullName>
    </submittedName>
</protein>
<dbReference type="Pfam" id="PF08497">
    <property type="entry name" value="Radical_SAM_N"/>
    <property type="match status" value="1"/>
</dbReference>
<comment type="caution">
    <text evidence="9">The sequence shown here is derived from an EMBL/GenBank/DDBJ whole genome shotgun (WGS) entry which is preliminary data.</text>
</comment>
<comment type="cofactor">
    <cofactor evidence="6">
        <name>[4Fe-4S] cluster</name>
        <dbReference type="ChEBI" id="CHEBI:49883"/>
    </cofactor>
    <text evidence="6">Binds 1 [4Fe-4S] cluster. The cluster is coordinated with 3 cysteines and an exchangeable S-adenosyl-L-methionine.</text>
</comment>
<dbReference type="GO" id="GO:0051539">
    <property type="term" value="F:4 iron, 4 sulfur cluster binding"/>
    <property type="evidence" value="ECO:0007669"/>
    <property type="project" value="UniProtKB-KW"/>
</dbReference>
<keyword evidence="3 6" id="KW-0479">Metal-binding</keyword>
<dbReference type="PROSITE" id="PS51918">
    <property type="entry name" value="RADICAL_SAM"/>
    <property type="match status" value="1"/>
</dbReference>
<dbReference type="InterPro" id="IPR058240">
    <property type="entry name" value="rSAM_sf"/>
</dbReference>
<proteinExistence type="inferred from homology"/>
<dbReference type="SUPFAM" id="SSF102114">
    <property type="entry name" value="Radical SAM enzymes"/>
    <property type="match status" value="1"/>
</dbReference>
<dbReference type="PANTHER" id="PTHR32331:SF0">
    <property type="entry name" value="UPF0313 PROTEIN YGIQ"/>
    <property type="match status" value="1"/>
</dbReference>